<proteinExistence type="predicted"/>
<reference evidence="1" key="1">
    <citation type="submission" date="2021-03" db="EMBL/GenBank/DDBJ databases">
        <title>Isolation of Bacillus subtilis from fermented food sample.</title>
        <authorList>
            <person name="Lakshmanan V."/>
            <person name="Athira K."/>
            <person name="Rajagopal K."/>
        </authorList>
    </citation>
    <scope>NUCLEOTIDE SEQUENCE</scope>
    <source>
        <strain evidence="1">S1</strain>
    </source>
</reference>
<organism evidence="1 2">
    <name type="scientific">Bacillus subtilis</name>
    <dbReference type="NCBI Taxonomy" id="1423"/>
    <lineage>
        <taxon>Bacteria</taxon>
        <taxon>Bacillati</taxon>
        <taxon>Bacillota</taxon>
        <taxon>Bacilli</taxon>
        <taxon>Bacillales</taxon>
        <taxon>Bacillaceae</taxon>
        <taxon>Bacillus</taxon>
    </lineage>
</organism>
<accession>A0A164Y0G2</accession>
<dbReference type="EMBL" id="JAGFPW010000064">
    <property type="protein sequence ID" value="MBO3797216.1"/>
    <property type="molecule type" value="Genomic_DNA"/>
</dbReference>
<sequence>MLYRNGLCFGFLQLQGLEDEFIEHMRQVAEYEKDLRYKKAAANFMKMHDQNWVGD</sequence>
<evidence type="ECO:0000313" key="1">
    <source>
        <dbReference type="EMBL" id="MBO3797216.1"/>
    </source>
</evidence>
<gene>
    <name evidence="1" type="ORF">J5227_23645</name>
</gene>
<protein>
    <submittedName>
        <fullName evidence="1">Uncharacterized protein</fullName>
    </submittedName>
</protein>
<dbReference type="Proteomes" id="UP000665181">
    <property type="component" value="Unassembled WGS sequence"/>
</dbReference>
<dbReference type="RefSeq" id="WP_004399585.1">
    <property type="nucleotide sequence ID" value="NZ_AP024621.1"/>
</dbReference>
<dbReference type="SMR" id="A0A164Y0G2"/>
<evidence type="ECO:0000313" key="2">
    <source>
        <dbReference type="Proteomes" id="UP000665181"/>
    </source>
</evidence>
<comment type="caution">
    <text evidence="1">The sequence shown here is derived from an EMBL/GenBank/DDBJ whole genome shotgun (WGS) entry which is preliminary data.</text>
</comment>
<dbReference type="AlphaFoldDB" id="A0A164Y0G2"/>
<name>A0A164Y0G2_BACIU</name>